<accession>A0A8X6GZ98</accession>
<organism evidence="2 3">
    <name type="scientific">Trichonephila clavata</name>
    <name type="common">Joro spider</name>
    <name type="synonym">Nephila clavata</name>
    <dbReference type="NCBI Taxonomy" id="2740835"/>
    <lineage>
        <taxon>Eukaryota</taxon>
        <taxon>Metazoa</taxon>
        <taxon>Ecdysozoa</taxon>
        <taxon>Arthropoda</taxon>
        <taxon>Chelicerata</taxon>
        <taxon>Arachnida</taxon>
        <taxon>Araneae</taxon>
        <taxon>Araneomorphae</taxon>
        <taxon>Entelegynae</taxon>
        <taxon>Araneoidea</taxon>
        <taxon>Nephilidae</taxon>
        <taxon>Trichonephila</taxon>
    </lineage>
</organism>
<reference evidence="2" key="1">
    <citation type="submission" date="2020-07" db="EMBL/GenBank/DDBJ databases">
        <title>Multicomponent nature underlies the extraordinary mechanical properties of spider dragline silk.</title>
        <authorList>
            <person name="Kono N."/>
            <person name="Nakamura H."/>
            <person name="Mori M."/>
            <person name="Yoshida Y."/>
            <person name="Ohtoshi R."/>
            <person name="Malay A.D."/>
            <person name="Moran D.A.P."/>
            <person name="Tomita M."/>
            <person name="Numata K."/>
            <person name="Arakawa K."/>
        </authorList>
    </citation>
    <scope>NUCLEOTIDE SEQUENCE</scope>
</reference>
<gene>
    <name evidence="2" type="ORF">TNCT_362201</name>
</gene>
<feature type="non-terminal residue" evidence="2">
    <location>
        <position position="1"/>
    </location>
</feature>
<feature type="compositionally biased region" description="Basic and acidic residues" evidence="1">
    <location>
        <begin position="49"/>
        <end position="70"/>
    </location>
</feature>
<proteinExistence type="predicted"/>
<evidence type="ECO:0000256" key="1">
    <source>
        <dbReference type="SAM" id="MobiDB-lite"/>
    </source>
</evidence>
<protein>
    <submittedName>
        <fullName evidence="2">Uncharacterized protein</fullName>
    </submittedName>
</protein>
<feature type="compositionally biased region" description="Basic and acidic residues" evidence="1">
    <location>
        <begin position="29"/>
        <end position="41"/>
    </location>
</feature>
<evidence type="ECO:0000313" key="2">
    <source>
        <dbReference type="EMBL" id="GFQ64007.1"/>
    </source>
</evidence>
<keyword evidence="3" id="KW-1185">Reference proteome</keyword>
<dbReference type="EMBL" id="BMAO01019952">
    <property type="protein sequence ID" value="GFQ64007.1"/>
    <property type="molecule type" value="Genomic_DNA"/>
</dbReference>
<evidence type="ECO:0000313" key="3">
    <source>
        <dbReference type="Proteomes" id="UP000887116"/>
    </source>
</evidence>
<feature type="region of interest" description="Disordered" evidence="1">
    <location>
        <begin position="29"/>
        <end position="70"/>
    </location>
</feature>
<dbReference type="AlphaFoldDB" id="A0A8X6GZ98"/>
<dbReference type="Proteomes" id="UP000887116">
    <property type="component" value="Unassembled WGS sequence"/>
</dbReference>
<sequence>IEALTQHQNYDSSSSIHFSPQCISLTIKKKEEKPVDERQKQIEATSVEKSLHQMLDKETTRKREKEEKSK</sequence>
<comment type="caution">
    <text evidence="2">The sequence shown here is derived from an EMBL/GenBank/DDBJ whole genome shotgun (WGS) entry which is preliminary data.</text>
</comment>
<name>A0A8X6GZ98_TRICU</name>